<dbReference type="Gene3D" id="2.10.60.10">
    <property type="entry name" value="CD59"/>
    <property type="match status" value="1"/>
</dbReference>
<evidence type="ECO:0008006" key="6">
    <source>
        <dbReference type="Google" id="ProtNLM"/>
    </source>
</evidence>
<sequence length="139" mass="13992">MSKVFFVLLAILAFSVGKGSTLRCYSCSSSSVFPGVGCTSVSQDQSNIVTCSGRFDACLTTVSSSSITGQLITITARLCGSSISSTGCHDLAGTKTCLTTCTTDLCNSGADLGGGSVKLVGSVTALAFSALVAIIFGFN</sequence>
<organism evidence="4 5">
    <name type="scientific">Ciona savignyi</name>
    <name type="common">Pacific transparent sea squirt</name>
    <dbReference type="NCBI Taxonomy" id="51511"/>
    <lineage>
        <taxon>Eukaryota</taxon>
        <taxon>Metazoa</taxon>
        <taxon>Chordata</taxon>
        <taxon>Tunicata</taxon>
        <taxon>Ascidiacea</taxon>
        <taxon>Phlebobranchia</taxon>
        <taxon>Cionidae</taxon>
        <taxon>Ciona</taxon>
    </lineage>
</organism>
<protein>
    <recommendedName>
        <fullName evidence="6">UPAR/Ly6 domain-containing protein</fullName>
    </recommendedName>
</protein>
<keyword evidence="1 3" id="KW-0732">Signal</keyword>
<evidence type="ECO:0000313" key="5">
    <source>
        <dbReference type="Proteomes" id="UP000007875"/>
    </source>
</evidence>
<dbReference type="Proteomes" id="UP000007875">
    <property type="component" value="Unassembled WGS sequence"/>
</dbReference>
<keyword evidence="2" id="KW-1133">Transmembrane helix</keyword>
<evidence type="ECO:0000256" key="3">
    <source>
        <dbReference type="SAM" id="SignalP"/>
    </source>
</evidence>
<reference evidence="4" key="3">
    <citation type="submission" date="2025-09" db="UniProtKB">
        <authorList>
            <consortium name="Ensembl"/>
        </authorList>
    </citation>
    <scope>IDENTIFICATION</scope>
</reference>
<proteinExistence type="predicted"/>
<reference evidence="4" key="2">
    <citation type="submission" date="2025-08" db="UniProtKB">
        <authorList>
            <consortium name="Ensembl"/>
        </authorList>
    </citation>
    <scope>IDENTIFICATION</scope>
</reference>
<dbReference type="Ensembl" id="ENSCSAVT00000008149.1">
    <property type="protein sequence ID" value="ENSCSAVP00000008042.1"/>
    <property type="gene ID" value="ENSCSAVG00000004788.1"/>
</dbReference>
<evidence type="ECO:0000256" key="1">
    <source>
        <dbReference type="ARBA" id="ARBA00022729"/>
    </source>
</evidence>
<dbReference type="PANTHER" id="PTHR33562">
    <property type="entry name" value="ATILLA, ISOFORM B-RELATED-RELATED"/>
    <property type="match status" value="1"/>
</dbReference>
<keyword evidence="2" id="KW-0472">Membrane</keyword>
<dbReference type="InterPro" id="IPR045860">
    <property type="entry name" value="Snake_toxin-like_sf"/>
</dbReference>
<dbReference type="PANTHER" id="PTHR33562:SF28">
    <property type="entry name" value="PROTEIN QUIVER"/>
    <property type="match status" value="1"/>
</dbReference>
<accession>H2YRT2</accession>
<evidence type="ECO:0000313" key="4">
    <source>
        <dbReference type="Ensembl" id="ENSCSAVP00000008042.1"/>
    </source>
</evidence>
<keyword evidence="2" id="KW-0812">Transmembrane</keyword>
<dbReference type="OMA" id="INCHICT"/>
<feature type="transmembrane region" description="Helical" evidence="2">
    <location>
        <begin position="119"/>
        <end position="138"/>
    </location>
</feature>
<dbReference type="AlphaFoldDB" id="H2YRT2"/>
<keyword evidence="5" id="KW-1185">Reference proteome</keyword>
<feature type="chain" id="PRO_5003578815" description="UPAR/Ly6 domain-containing protein" evidence="3">
    <location>
        <begin position="22"/>
        <end position="139"/>
    </location>
</feature>
<dbReference type="SUPFAM" id="SSF57302">
    <property type="entry name" value="Snake toxin-like"/>
    <property type="match status" value="1"/>
</dbReference>
<dbReference type="HOGENOM" id="CLU_1739854_0_0_1"/>
<dbReference type="InParanoid" id="H2YRT2"/>
<reference evidence="5" key="1">
    <citation type="submission" date="2003-08" db="EMBL/GenBank/DDBJ databases">
        <authorList>
            <person name="Birren B."/>
            <person name="Nusbaum C."/>
            <person name="Abebe A."/>
            <person name="Abouelleil A."/>
            <person name="Adekoya E."/>
            <person name="Ait-zahra M."/>
            <person name="Allen N."/>
            <person name="Allen T."/>
            <person name="An P."/>
            <person name="Anderson M."/>
            <person name="Anderson S."/>
            <person name="Arachchi H."/>
            <person name="Armbruster J."/>
            <person name="Bachantsang P."/>
            <person name="Baldwin J."/>
            <person name="Barry A."/>
            <person name="Bayul T."/>
            <person name="Blitshsteyn B."/>
            <person name="Bloom T."/>
            <person name="Blye J."/>
            <person name="Boguslavskiy L."/>
            <person name="Borowsky M."/>
            <person name="Boukhgalter B."/>
            <person name="Brunache A."/>
            <person name="Butler J."/>
            <person name="Calixte N."/>
            <person name="Calvo S."/>
            <person name="Camarata J."/>
            <person name="Campo K."/>
            <person name="Chang J."/>
            <person name="Cheshatsang Y."/>
            <person name="Citroen M."/>
            <person name="Collymore A."/>
            <person name="Considine T."/>
            <person name="Cook A."/>
            <person name="Cooke P."/>
            <person name="Corum B."/>
            <person name="Cuomo C."/>
            <person name="David R."/>
            <person name="Dawoe T."/>
            <person name="Degray S."/>
            <person name="Dodge S."/>
            <person name="Dooley K."/>
            <person name="Dorje P."/>
            <person name="Dorjee K."/>
            <person name="Dorris L."/>
            <person name="Duffey N."/>
            <person name="Dupes A."/>
            <person name="Elkins T."/>
            <person name="Engels R."/>
            <person name="Erickson J."/>
            <person name="Farina A."/>
            <person name="Faro S."/>
            <person name="Ferreira P."/>
            <person name="Fischer H."/>
            <person name="Fitzgerald M."/>
            <person name="Foley K."/>
            <person name="Gage D."/>
            <person name="Galagan J."/>
            <person name="Gearin G."/>
            <person name="Gnerre S."/>
            <person name="Gnirke A."/>
            <person name="Goyette A."/>
            <person name="Graham J."/>
            <person name="Grandbois E."/>
            <person name="Gyaltsen K."/>
            <person name="Hafez N."/>
            <person name="Hagopian D."/>
            <person name="Hagos B."/>
            <person name="Hall J."/>
            <person name="Hatcher B."/>
            <person name="Heller A."/>
            <person name="Higgins H."/>
            <person name="Honan T."/>
            <person name="Horn A."/>
            <person name="Houde N."/>
            <person name="Hughes L."/>
            <person name="Hulme W."/>
            <person name="Husby E."/>
            <person name="Iliev I."/>
            <person name="Jaffe D."/>
            <person name="Jones C."/>
            <person name="Kamal M."/>
            <person name="Kamat A."/>
            <person name="Kamvysselis M."/>
            <person name="Karlsson E."/>
            <person name="Kells C."/>
            <person name="Kieu A."/>
            <person name="Kisner P."/>
            <person name="Kodira C."/>
            <person name="Kulbokas E."/>
            <person name="Labutti K."/>
            <person name="Lama D."/>
            <person name="Landers T."/>
            <person name="Leger J."/>
            <person name="Levine S."/>
            <person name="Lewis D."/>
            <person name="Lewis T."/>
            <person name="Lindblad-toh K."/>
            <person name="Liu X."/>
            <person name="Lokyitsang T."/>
            <person name="Lokyitsang Y."/>
            <person name="Lucien O."/>
            <person name="Lui A."/>
            <person name="Ma L.J."/>
            <person name="Mabbitt R."/>
            <person name="Macdonald J."/>
            <person name="Maclean C."/>
            <person name="Major J."/>
            <person name="Manning J."/>
            <person name="Marabella R."/>
            <person name="Maru K."/>
            <person name="Matthews C."/>
            <person name="Mauceli E."/>
            <person name="Mccarthy M."/>
            <person name="Mcdonough S."/>
            <person name="Mcghee T."/>
            <person name="Meldrim J."/>
            <person name="Meneus L."/>
            <person name="Mesirov J."/>
            <person name="Mihalev A."/>
            <person name="Mihova T."/>
            <person name="Mikkelsen T."/>
            <person name="Mlenga V."/>
            <person name="Moru K."/>
            <person name="Mozes J."/>
            <person name="Mulrain L."/>
            <person name="Munson G."/>
            <person name="Naylor J."/>
            <person name="Newes C."/>
            <person name="Nguyen C."/>
            <person name="Nguyen N."/>
            <person name="Nguyen T."/>
            <person name="Nicol R."/>
            <person name="Nielsen C."/>
            <person name="Nizzari M."/>
            <person name="Norbu C."/>
            <person name="Norbu N."/>
            <person name="O'donnell P."/>
            <person name="Okoawo O."/>
            <person name="O'leary S."/>
            <person name="Omotosho B."/>
            <person name="O'neill K."/>
            <person name="Osman S."/>
            <person name="Parker S."/>
            <person name="Perrin D."/>
            <person name="Phunkhang P."/>
            <person name="Piqani B."/>
            <person name="Purcell S."/>
            <person name="Rachupka T."/>
            <person name="Ramasamy U."/>
            <person name="Rameau R."/>
            <person name="Ray V."/>
            <person name="Raymond C."/>
            <person name="Retta R."/>
            <person name="Richardson S."/>
            <person name="Rise C."/>
            <person name="Rodriguez J."/>
            <person name="Rogers J."/>
            <person name="Rogov P."/>
            <person name="Rutman M."/>
            <person name="Schupbach R."/>
            <person name="Seaman C."/>
            <person name="Settipalli S."/>
            <person name="Sharpe T."/>
            <person name="Sheridan J."/>
            <person name="Sherpa N."/>
            <person name="Shi J."/>
            <person name="Smirnov S."/>
            <person name="Smith C."/>
            <person name="Sougnez C."/>
            <person name="Spencer B."/>
            <person name="Stalker J."/>
            <person name="Stange-thomann N."/>
            <person name="Stavropoulos S."/>
            <person name="Stetson K."/>
            <person name="Stone C."/>
            <person name="Stone S."/>
            <person name="Stubbs M."/>
            <person name="Talamas J."/>
            <person name="Tchuinga P."/>
            <person name="Tenzing P."/>
            <person name="Tesfaye S."/>
            <person name="Theodore J."/>
            <person name="Thoulutsang Y."/>
            <person name="Topham K."/>
            <person name="Towey S."/>
            <person name="Tsamla T."/>
            <person name="Tsomo N."/>
            <person name="Vallee D."/>
            <person name="Vassiliev H."/>
            <person name="Venkataraman V."/>
            <person name="Vinson J."/>
            <person name="Vo A."/>
            <person name="Wade C."/>
            <person name="Wang S."/>
            <person name="Wangchuk T."/>
            <person name="Wangdi T."/>
            <person name="Whittaker C."/>
            <person name="Wilkinson J."/>
            <person name="Wu Y."/>
            <person name="Wyman D."/>
            <person name="Yadav S."/>
            <person name="Yang S."/>
            <person name="Yang X."/>
            <person name="Yeager S."/>
            <person name="Yee E."/>
            <person name="Young G."/>
            <person name="Zainoun J."/>
            <person name="Zembeck L."/>
            <person name="Zimmer A."/>
            <person name="Zody M."/>
            <person name="Lander E."/>
        </authorList>
    </citation>
    <scope>NUCLEOTIDE SEQUENCE [LARGE SCALE GENOMIC DNA]</scope>
</reference>
<dbReference type="InterPro" id="IPR050975">
    <property type="entry name" value="Sleep_regulator"/>
</dbReference>
<feature type="signal peptide" evidence="3">
    <location>
        <begin position="1"/>
        <end position="21"/>
    </location>
</feature>
<name>H2YRT2_CIOSA</name>
<evidence type="ECO:0000256" key="2">
    <source>
        <dbReference type="SAM" id="Phobius"/>
    </source>
</evidence>